<proteinExistence type="predicted"/>
<name>A0ABW0U1H2_9BACL</name>
<dbReference type="PANTHER" id="PTHR35335">
    <property type="entry name" value="UPF0716 PROTEIN FXSA"/>
    <property type="match status" value="1"/>
</dbReference>
<accession>A0ABW0U1H2</accession>
<sequence length="127" mass="14018">MKWLLLLFILVPAAEIMLLLYSGNTIGIMPTLLLILISGIGGAYLAKRQGFKALIDLRNRMGSMEAPGNAVIDGVCIFFGAVLLIMPGFITDVAGLLLLFKGPRNIIRPFIVSWIYKKMKQGRIVIR</sequence>
<evidence type="ECO:0000313" key="3">
    <source>
        <dbReference type="Proteomes" id="UP001596071"/>
    </source>
</evidence>
<keyword evidence="1" id="KW-0812">Transmembrane</keyword>
<evidence type="ECO:0000313" key="2">
    <source>
        <dbReference type="EMBL" id="MFC5604414.1"/>
    </source>
</evidence>
<dbReference type="RefSeq" id="WP_381446166.1">
    <property type="nucleotide sequence ID" value="NZ_JBHSNP010000028.1"/>
</dbReference>
<dbReference type="PANTHER" id="PTHR35335:SF1">
    <property type="entry name" value="UPF0716 PROTEIN FXSA"/>
    <property type="match status" value="1"/>
</dbReference>
<organism evidence="2 3">
    <name type="scientific">Sporosarcina koreensis</name>
    <dbReference type="NCBI Taxonomy" id="334735"/>
    <lineage>
        <taxon>Bacteria</taxon>
        <taxon>Bacillati</taxon>
        <taxon>Bacillota</taxon>
        <taxon>Bacilli</taxon>
        <taxon>Bacillales</taxon>
        <taxon>Caryophanaceae</taxon>
        <taxon>Sporosarcina</taxon>
    </lineage>
</organism>
<gene>
    <name evidence="2" type="ORF">ACFPTP_14375</name>
</gene>
<dbReference type="EMBL" id="JBHSNP010000028">
    <property type="protein sequence ID" value="MFC5604414.1"/>
    <property type="molecule type" value="Genomic_DNA"/>
</dbReference>
<protein>
    <submittedName>
        <fullName evidence="2">FxsA family protein</fullName>
    </submittedName>
</protein>
<dbReference type="Pfam" id="PF04186">
    <property type="entry name" value="FxsA"/>
    <property type="match status" value="1"/>
</dbReference>
<keyword evidence="3" id="KW-1185">Reference proteome</keyword>
<dbReference type="NCBIfam" id="NF008528">
    <property type="entry name" value="PRK11463.1-2"/>
    <property type="match status" value="1"/>
</dbReference>
<evidence type="ECO:0000256" key="1">
    <source>
        <dbReference type="SAM" id="Phobius"/>
    </source>
</evidence>
<feature type="transmembrane region" description="Helical" evidence="1">
    <location>
        <begin position="26"/>
        <end position="46"/>
    </location>
</feature>
<comment type="caution">
    <text evidence="2">The sequence shown here is derived from an EMBL/GenBank/DDBJ whole genome shotgun (WGS) entry which is preliminary data.</text>
</comment>
<feature type="transmembrane region" description="Helical" evidence="1">
    <location>
        <begin position="67"/>
        <end position="90"/>
    </location>
</feature>
<keyword evidence="1" id="KW-1133">Transmembrane helix</keyword>
<keyword evidence="1" id="KW-0472">Membrane</keyword>
<dbReference type="InterPro" id="IPR007313">
    <property type="entry name" value="FxsA"/>
</dbReference>
<dbReference type="Proteomes" id="UP001596071">
    <property type="component" value="Unassembled WGS sequence"/>
</dbReference>
<reference evidence="3" key="1">
    <citation type="journal article" date="2019" name="Int. J. Syst. Evol. Microbiol.">
        <title>The Global Catalogue of Microorganisms (GCM) 10K type strain sequencing project: providing services to taxonomists for standard genome sequencing and annotation.</title>
        <authorList>
            <consortium name="The Broad Institute Genomics Platform"/>
            <consortium name="The Broad Institute Genome Sequencing Center for Infectious Disease"/>
            <person name="Wu L."/>
            <person name="Ma J."/>
        </authorList>
    </citation>
    <scope>NUCLEOTIDE SEQUENCE [LARGE SCALE GENOMIC DNA]</scope>
    <source>
        <strain evidence="3">KACC 11299</strain>
    </source>
</reference>